<feature type="compositionally biased region" description="Polar residues" evidence="1">
    <location>
        <begin position="216"/>
        <end position="226"/>
    </location>
</feature>
<organism evidence="2 3">
    <name type="scientific">Drechmeria coniospora</name>
    <name type="common">Nematophagous fungus</name>
    <name type="synonym">Meria coniospora</name>
    <dbReference type="NCBI Taxonomy" id="98403"/>
    <lineage>
        <taxon>Eukaryota</taxon>
        <taxon>Fungi</taxon>
        <taxon>Dikarya</taxon>
        <taxon>Ascomycota</taxon>
        <taxon>Pezizomycotina</taxon>
        <taxon>Sordariomycetes</taxon>
        <taxon>Hypocreomycetidae</taxon>
        <taxon>Hypocreales</taxon>
        <taxon>Ophiocordycipitaceae</taxon>
        <taxon>Drechmeria</taxon>
    </lineage>
</organism>
<evidence type="ECO:0000313" key="2">
    <source>
        <dbReference type="EMBL" id="KYK55042.1"/>
    </source>
</evidence>
<sequence length="533" mass="58666">MATPTPTPVSQCALHQLEVQDGVQAKTYKSSQFSTALTLTIEAQQSENSIRDDLMLLIHSGSRRLSPSGTVCVEKLSQKLEIRVPAQQHEVKVWFVESRDFNLSVCILKKSGFSVQDDTSPAASRAPTSSFQQPLPYWSHETGLGARLSSITPTSNAGTSHGTARFLLSSLRNSTQPAPAAQQTGLPPEFPHGRTHEAFTNGLYLADDSQTDPSRRTTSSSEQAGQLFNPYTIFSNPHGSGSYRPRVSSPLRNWVIPDVSQLHPACNDSRDMKRFTQNQPSELPTTPRSLSCATTASQREEGVPFLASGAPTCHIVGENPPGNVLPQGHVPLQQRSTESSESRSDTLPQRRRLPFTQRQAHTVKGKLDQSVNEKENGPSSATKGPERRRGNLQWQNSDQDPVRTRNSEKVGLPPRKTRRSSFTPTLDGHGHGASQVELVPFRQPPGSNNTSWSPPDATVIVTDANIVRQLSDVTSALLDQYESDVSRGCHREICAAFYLDRLQTSRRNVWYSYLMSTRPLGQGRVADRLDLSN</sequence>
<keyword evidence="3" id="KW-1185">Reference proteome</keyword>
<feature type="compositionally biased region" description="Low complexity" evidence="1">
    <location>
        <begin position="119"/>
        <end position="130"/>
    </location>
</feature>
<feature type="region of interest" description="Disordered" evidence="1">
    <location>
        <begin position="115"/>
        <end position="136"/>
    </location>
</feature>
<accession>A0A151GD62</accession>
<dbReference type="AlphaFoldDB" id="A0A151GD62"/>
<feature type="region of interest" description="Disordered" evidence="1">
    <location>
        <begin position="277"/>
        <end position="297"/>
    </location>
</feature>
<dbReference type="RefSeq" id="XP_040654394.1">
    <property type="nucleotide sequence ID" value="XM_040804290.1"/>
</dbReference>
<feature type="region of interest" description="Disordered" evidence="1">
    <location>
        <begin position="173"/>
        <end position="227"/>
    </location>
</feature>
<comment type="caution">
    <text evidence="2">The sequence shown here is derived from an EMBL/GenBank/DDBJ whole genome shotgun (WGS) entry which is preliminary data.</text>
</comment>
<name>A0A151GD62_DRECN</name>
<dbReference type="InParanoid" id="A0A151GD62"/>
<reference evidence="2 3" key="1">
    <citation type="journal article" date="2016" name="Sci. Rep.">
        <title>Insights into Adaptations to a Near-Obligate Nematode Endoparasitic Lifestyle from the Finished Genome of Drechmeria coniospora.</title>
        <authorList>
            <person name="Zhang L."/>
            <person name="Zhou Z."/>
            <person name="Guo Q."/>
            <person name="Fokkens L."/>
            <person name="Miskei M."/>
            <person name="Pocsi I."/>
            <person name="Zhang W."/>
            <person name="Chen M."/>
            <person name="Wang L."/>
            <person name="Sun Y."/>
            <person name="Donzelli B.G."/>
            <person name="Gibson D.M."/>
            <person name="Nelson D.R."/>
            <person name="Luo J.G."/>
            <person name="Rep M."/>
            <person name="Liu H."/>
            <person name="Yang S."/>
            <person name="Wang J."/>
            <person name="Krasnoff S.B."/>
            <person name="Xu Y."/>
            <person name="Molnar I."/>
            <person name="Lin M."/>
        </authorList>
    </citation>
    <scope>NUCLEOTIDE SEQUENCE [LARGE SCALE GENOMIC DNA]</scope>
    <source>
        <strain evidence="2 3">ARSEF 6962</strain>
    </source>
</reference>
<evidence type="ECO:0000313" key="3">
    <source>
        <dbReference type="Proteomes" id="UP000076580"/>
    </source>
</evidence>
<feature type="compositionally biased region" description="Polar residues" evidence="1">
    <location>
        <begin position="173"/>
        <end position="185"/>
    </location>
</feature>
<feature type="compositionally biased region" description="Basic and acidic residues" evidence="1">
    <location>
        <begin position="365"/>
        <end position="376"/>
    </location>
</feature>
<evidence type="ECO:0000256" key="1">
    <source>
        <dbReference type="SAM" id="MobiDB-lite"/>
    </source>
</evidence>
<protein>
    <submittedName>
        <fullName evidence="2">Uncharacterized protein</fullName>
    </submittedName>
</protein>
<feature type="region of interest" description="Disordered" evidence="1">
    <location>
        <begin position="317"/>
        <end position="432"/>
    </location>
</feature>
<gene>
    <name evidence="2" type="ORF">DCS_07003</name>
</gene>
<dbReference type="Proteomes" id="UP000076580">
    <property type="component" value="Chromosome 03"/>
</dbReference>
<dbReference type="GeneID" id="63719646"/>
<dbReference type="EMBL" id="LAYC01000003">
    <property type="protein sequence ID" value="KYK55042.1"/>
    <property type="molecule type" value="Genomic_DNA"/>
</dbReference>
<proteinExistence type="predicted"/>